<dbReference type="PROSITE" id="PS00329">
    <property type="entry name" value="HSP70_2"/>
    <property type="match status" value="1"/>
</dbReference>
<dbReference type="InterPro" id="IPR042050">
    <property type="entry name" value="BIP_NBD"/>
</dbReference>
<dbReference type="Gene3D" id="2.60.34.10">
    <property type="entry name" value="Substrate Binding Domain Of DNAk, Chain A, domain 1"/>
    <property type="match status" value="1"/>
</dbReference>
<dbReference type="PROSITE" id="PS00297">
    <property type="entry name" value="HSP70_1"/>
    <property type="match status" value="1"/>
</dbReference>
<dbReference type="InterPro" id="IPR018181">
    <property type="entry name" value="Heat_shock_70_CS"/>
</dbReference>
<dbReference type="Gene3D" id="1.20.1270.10">
    <property type="match status" value="1"/>
</dbReference>
<comment type="caution">
    <text evidence="17">The sequence shown here is derived from an EMBL/GenBank/DDBJ whole genome shotgun (WGS) entry which is preliminary data.</text>
</comment>
<protein>
    <recommendedName>
        <fullName evidence="14">Endoplasmic reticulum chaperone BIP</fullName>
        <ecNumber evidence="4">3.6.4.10</ecNumber>
    </recommendedName>
    <alternativeName>
        <fullName evidence="5">Endoplasmic reticulum chaperone BiP</fullName>
    </alternativeName>
    <alternativeName>
        <fullName evidence="12">Immunoglobulin heavy chain-binding protein homolog</fullName>
    </alternativeName>
</protein>
<evidence type="ECO:0000256" key="10">
    <source>
        <dbReference type="ARBA" id="ARBA00022840"/>
    </source>
</evidence>
<dbReference type="GO" id="GO:0016787">
    <property type="term" value="F:hydrolase activity"/>
    <property type="evidence" value="ECO:0007669"/>
    <property type="project" value="UniProtKB-KW"/>
</dbReference>
<dbReference type="PANTHER" id="PTHR19375">
    <property type="entry name" value="HEAT SHOCK PROTEIN 70KDA"/>
    <property type="match status" value="1"/>
</dbReference>
<dbReference type="Proteomes" id="UP001310890">
    <property type="component" value="Unassembled WGS sequence"/>
</dbReference>
<dbReference type="FunFam" id="3.30.30.30:FF:000001">
    <property type="entry name" value="heat shock 70 kDa protein-like"/>
    <property type="match status" value="1"/>
</dbReference>
<keyword evidence="7 15" id="KW-0547">Nucleotide-binding</keyword>
<proteinExistence type="inferred from homology"/>
<keyword evidence="11" id="KW-0346">Stress response</keyword>
<comment type="similarity">
    <text evidence="3 15">Belongs to the heat shock protein 70 family.</text>
</comment>
<gene>
    <name evidence="17" type="ORF">LTR62_003582</name>
</gene>
<dbReference type="InterPro" id="IPR029047">
    <property type="entry name" value="HSP70_peptide-bd_sf"/>
</dbReference>
<evidence type="ECO:0000256" key="13">
    <source>
        <dbReference type="ARBA" id="ARBA00048056"/>
    </source>
</evidence>
<dbReference type="EMBL" id="JAVRRL010000025">
    <property type="protein sequence ID" value="KAK5113246.1"/>
    <property type="molecule type" value="Genomic_DNA"/>
</dbReference>
<evidence type="ECO:0000256" key="3">
    <source>
        <dbReference type="ARBA" id="ARBA00007381"/>
    </source>
</evidence>
<keyword evidence="8" id="KW-0378">Hydrolase</keyword>
<dbReference type="FunFam" id="3.30.420.40:FF:000026">
    <property type="entry name" value="Heat shock protein 70"/>
    <property type="match status" value="1"/>
</dbReference>
<dbReference type="GO" id="GO:0140662">
    <property type="term" value="F:ATP-dependent protein folding chaperone"/>
    <property type="evidence" value="ECO:0007669"/>
    <property type="project" value="InterPro"/>
</dbReference>
<dbReference type="PRINTS" id="PR00301">
    <property type="entry name" value="HEATSHOCK70"/>
</dbReference>
<dbReference type="GO" id="GO:0005524">
    <property type="term" value="F:ATP binding"/>
    <property type="evidence" value="ECO:0007669"/>
    <property type="project" value="UniProtKB-KW"/>
</dbReference>
<dbReference type="Gene3D" id="3.30.420.40">
    <property type="match status" value="2"/>
</dbReference>
<comment type="function">
    <text evidence="1">Probably plays a role in facilitating the assembly of multimeric protein complexes inside the ER. Is required for secretory polypeptide translocation. May physically associate with SEC63 protein in the endoplasmic reticulum and this interaction may be regulated by ATP hydrolysis.</text>
</comment>
<sequence>MARFSRNSRVSRPSVSSWMTAFYVCAILLAPMLFMGMIPTANAQDTEAPVKDSNAVSGPVIGIDLGTTYSCVGIMKGGKVEILVNDQGNRITPSWVAWNDDERLVGDAAKNQFASNPHRTVYDIKRLIGRKFDDRDAQKDIKHFPYKVVNKNGQPRVQVEVKGEQKTFTPEEVSSMILGKMKEVAEAYLGEKVVNAVVTVPAYFSDAQRAATKDAGTIAGLNVLRVVNEPTAAALAYGLDKTDQERQIIVYDLGGGTFDVSILTVDQGVFEVQATAGDTHLGGEDFDQRVQDYFVKSYNKKHDTDITKNAKTMGKLKREVEKAKRTLSSQMSTKIEIEAFHEGEDFSETLTRAKFEELNNDLFKKTLKPVEQVLKDAKMKKSDIDDIVLVGGSTRIPKVQAMLEEYFGKKASKGINPDEAVAYGAAVQGGVLSGEEEAKDVVLMDVNPLTLGIETTGGVMTHLIKRGTTIPTKKSQIFSTAADNQPTVQIQVFEGERSMTKDKLLGPHLLITDFAGLKPLEVSEFTPLDIDEDNVILTTKAILTCFFSNLLGKFELNGIPPAPRGQPQIEVTFELDANGILRVSAGDKGTGKSESITITNDKGRLSAEEIERMVAEAEKYADEDKATRERIEARNGFENYAFSLKNQVNDDEGLGGKIDEDDKETLLEAVKEAQDWLEDNAQSAEAEDFEEQKQKLSDVSYPITSKLYGDAGGAGGMPDYDDEPSGHDEL</sequence>
<accession>A0AAN7TK65</accession>
<dbReference type="PROSITE" id="PS01036">
    <property type="entry name" value="HSP70_3"/>
    <property type="match status" value="1"/>
</dbReference>
<dbReference type="CDD" id="cd10241">
    <property type="entry name" value="ASKHA_NBD_HSP70_BiP"/>
    <property type="match status" value="1"/>
</dbReference>
<evidence type="ECO:0000256" key="8">
    <source>
        <dbReference type="ARBA" id="ARBA00022801"/>
    </source>
</evidence>
<evidence type="ECO:0000256" key="11">
    <source>
        <dbReference type="ARBA" id="ARBA00023016"/>
    </source>
</evidence>
<comment type="subcellular location">
    <subcellularLocation>
        <location evidence="2">Endoplasmic reticulum lumen</location>
    </subcellularLocation>
</comment>
<dbReference type="SUPFAM" id="SSF100934">
    <property type="entry name" value="Heat shock protein 70kD (HSP70), C-terminal subdomain"/>
    <property type="match status" value="1"/>
</dbReference>
<keyword evidence="10 15" id="KW-0067">ATP-binding</keyword>
<evidence type="ECO:0000256" key="5">
    <source>
        <dbReference type="ARBA" id="ARBA00019933"/>
    </source>
</evidence>
<dbReference type="FunFam" id="3.30.420.40:FF:000020">
    <property type="entry name" value="Chaperone protein HscA homolog"/>
    <property type="match status" value="1"/>
</dbReference>
<evidence type="ECO:0000256" key="7">
    <source>
        <dbReference type="ARBA" id="ARBA00022741"/>
    </source>
</evidence>
<evidence type="ECO:0000313" key="18">
    <source>
        <dbReference type="Proteomes" id="UP001310890"/>
    </source>
</evidence>
<dbReference type="InterPro" id="IPR013126">
    <property type="entry name" value="Hsp_70_fam"/>
</dbReference>
<dbReference type="SUPFAM" id="SSF100920">
    <property type="entry name" value="Heat shock protein 70kD (HSP70), peptide-binding domain"/>
    <property type="match status" value="1"/>
</dbReference>
<keyword evidence="9" id="KW-0256">Endoplasmic reticulum</keyword>
<dbReference type="SUPFAM" id="SSF53067">
    <property type="entry name" value="Actin-like ATPase domain"/>
    <property type="match status" value="2"/>
</dbReference>
<evidence type="ECO:0000256" key="16">
    <source>
        <dbReference type="SAM" id="MobiDB-lite"/>
    </source>
</evidence>
<dbReference type="FunFam" id="1.20.1270.10:FF:000009">
    <property type="entry name" value="DnaK-type molecular chaperone BiP"/>
    <property type="match status" value="1"/>
</dbReference>
<dbReference type="Gene3D" id="3.30.30.30">
    <property type="match status" value="1"/>
</dbReference>
<evidence type="ECO:0000313" key="17">
    <source>
        <dbReference type="EMBL" id="KAK5113246.1"/>
    </source>
</evidence>
<evidence type="ECO:0000256" key="1">
    <source>
        <dbReference type="ARBA" id="ARBA00002226"/>
    </source>
</evidence>
<keyword evidence="6" id="KW-0732">Signal</keyword>
<feature type="region of interest" description="Disordered" evidence="16">
    <location>
        <begin position="677"/>
        <end position="730"/>
    </location>
</feature>
<dbReference type="Pfam" id="PF00012">
    <property type="entry name" value="HSP70"/>
    <property type="match status" value="2"/>
</dbReference>
<dbReference type="FunFam" id="3.90.640.10:FF:000002">
    <property type="entry name" value="Heat shock 70 kDa"/>
    <property type="match status" value="1"/>
</dbReference>
<evidence type="ECO:0000256" key="2">
    <source>
        <dbReference type="ARBA" id="ARBA00004319"/>
    </source>
</evidence>
<name>A0AAN7TK65_9PEZI</name>
<organism evidence="17 18">
    <name type="scientific">Meristemomyces frigidus</name>
    <dbReference type="NCBI Taxonomy" id="1508187"/>
    <lineage>
        <taxon>Eukaryota</taxon>
        <taxon>Fungi</taxon>
        <taxon>Dikarya</taxon>
        <taxon>Ascomycota</taxon>
        <taxon>Pezizomycotina</taxon>
        <taxon>Dothideomycetes</taxon>
        <taxon>Dothideomycetidae</taxon>
        <taxon>Mycosphaerellales</taxon>
        <taxon>Teratosphaeriaceae</taxon>
        <taxon>Meristemomyces</taxon>
    </lineage>
</organism>
<evidence type="ECO:0000256" key="9">
    <source>
        <dbReference type="ARBA" id="ARBA00022824"/>
    </source>
</evidence>
<evidence type="ECO:0000256" key="6">
    <source>
        <dbReference type="ARBA" id="ARBA00022729"/>
    </source>
</evidence>
<evidence type="ECO:0000256" key="12">
    <source>
        <dbReference type="ARBA" id="ARBA00031728"/>
    </source>
</evidence>
<evidence type="ECO:0000256" key="15">
    <source>
        <dbReference type="RuleBase" id="RU003322"/>
    </source>
</evidence>
<dbReference type="GO" id="GO:0005788">
    <property type="term" value="C:endoplasmic reticulum lumen"/>
    <property type="evidence" value="ECO:0007669"/>
    <property type="project" value="UniProtKB-SubCell"/>
</dbReference>
<evidence type="ECO:0000256" key="4">
    <source>
        <dbReference type="ARBA" id="ARBA00012554"/>
    </source>
</evidence>
<dbReference type="InterPro" id="IPR043129">
    <property type="entry name" value="ATPase_NBD"/>
</dbReference>
<dbReference type="AlphaFoldDB" id="A0AAN7TK65"/>
<dbReference type="EC" id="3.6.4.10" evidence="4"/>
<reference evidence="17" key="1">
    <citation type="submission" date="2023-08" db="EMBL/GenBank/DDBJ databases">
        <title>Black Yeasts Isolated from many extreme environments.</title>
        <authorList>
            <person name="Coleine C."/>
            <person name="Stajich J.E."/>
            <person name="Selbmann L."/>
        </authorList>
    </citation>
    <scope>NUCLEOTIDE SEQUENCE</scope>
    <source>
        <strain evidence="17">CCFEE 5401</strain>
    </source>
</reference>
<comment type="catalytic activity">
    <reaction evidence="13">
        <text>ATP + H2O = ADP + phosphate + H(+)</text>
        <dbReference type="Rhea" id="RHEA:13065"/>
        <dbReference type="ChEBI" id="CHEBI:15377"/>
        <dbReference type="ChEBI" id="CHEBI:15378"/>
        <dbReference type="ChEBI" id="CHEBI:30616"/>
        <dbReference type="ChEBI" id="CHEBI:43474"/>
        <dbReference type="ChEBI" id="CHEBI:456216"/>
        <dbReference type="EC" id="3.6.4.10"/>
    </reaction>
</comment>
<evidence type="ECO:0000256" key="14">
    <source>
        <dbReference type="ARBA" id="ARBA00069311"/>
    </source>
</evidence>
<dbReference type="InterPro" id="IPR029048">
    <property type="entry name" value="HSP70_C_sf"/>
</dbReference>
<dbReference type="Gene3D" id="3.90.640.10">
    <property type="entry name" value="Actin, Chain A, domain 4"/>
    <property type="match status" value="1"/>
</dbReference>